<feature type="compositionally biased region" description="Basic and acidic residues" evidence="1">
    <location>
        <begin position="116"/>
        <end position="130"/>
    </location>
</feature>
<feature type="region of interest" description="Disordered" evidence="1">
    <location>
        <begin position="220"/>
        <end position="242"/>
    </location>
</feature>
<dbReference type="EMBL" id="VIGI01000018">
    <property type="protein sequence ID" value="KAB8290296.1"/>
    <property type="molecule type" value="Genomic_DNA"/>
</dbReference>
<keyword evidence="3" id="KW-1185">Reference proteome</keyword>
<sequence length="242" mass="27068">MDQKISNANTPNCLHGSTIHLLEHTIAYLAQEGYIIYGSKDRLAAKADDQALLTSGIAFEFCNEFNDEALSALWSIFEDENESGYEVPTASEIIIDDFHEVGDERPSDEIPSANRNTKEGENGPRTDDGDLLELDEKSRLLHLHRHFLPRIMIHNRCLGCPTNCPNSHHNRCYCRDFCCGNCISCRDCQVLQFLMVGRISWGCDDQDDQVCARAKDRVSSQADGGDNLQPGALTVEHFPPLP</sequence>
<evidence type="ECO:0000256" key="1">
    <source>
        <dbReference type="SAM" id="MobiDB-lite"/>
    </source>
</evidence>
<dbReference type="Proteomes" id="UP000326757">
    <property type="component" value="Unassembled WGS sequence"/>
</dbReference>
<accession>A0A5N6JP60</accession>
<reference evidence="2 3" key="1">
    <citation type="submission" date="2019-06" db="EMBL/GenBank/DDBJ databases">
        <title>Genome Sequence of the Brown Rot Fungal Pathogen Monilinia laxa.</title>
        <authorList>
            <person name="De Miccolis Angelini R.M."/>
            <person name="Landi L."/>
            <person name="Abate D."/>
            <person name="Pollastro S."/>
            <person name="Romanazzi G."/>
            <person name="Faretra F."/>
        </authorList>
    </citation>
    <scope>NUCLEOTIDE SEQUENCE [LARGE SCALE GENOMIC DNA]</scope>
    <source>
        <strain evidence="2 3">Mlax316</strain>
    </source>
</reference>
<comment type="caution">
    <text evidence="2">The sequence shown here is derived from an EMBL/GenBank/DDBJ whole genome shotgun (WGS) entry which is preliminary data.</text>
</comment>
<proteinExistence type="predicted"/>
<organism evidence="2 3">
    <name type="scientific">Monilinia laxa</name>
    <name type="common">Brown rot fungus</name>
    <name type="synonym">Sclerotinia laxa</name>
    <dbReference type="NCBI Taxonomy" id="61186"/>
    <lineage>
        <taxon>Eukaryota</taxon>
        <taxon>Fungi</taxon>
        <taxon>Dikarya</taxon>
        <taxon>Ascomycota</taxon>
        <taxon>Pezizomycotina</taxon>
        <taxon>Leotiomycetes</taxon>
        <taxon>Helotiales</taxon>
        <taxon>Sclerotiniaceae</taxon>
        <taxon>Monilinia</taxon>
    </lineage>
</organism>
<protein>
    <submittedName>
        <fullName evidence="2">Uncharacterized protein</fullName>
    </submittedName>
</protein>
<evidence type="ECO:0000313" key="2">
    <source>
        <dbReference type="EMBL" id="KAB8290296.1"/>
    </source>
</evidence>
<feature type="region of interest" description="Disordered" evidence="1">
    <location>
        <begin position="104"/>
        <end position="130"/>
    </location>
</feature>
<dbReference type="OrthoDB" id="10452323at2759"/>
<dbReference type="AlphaFoldDB" id="A0A5N6JP60"/>
<evidence type="ECO:0000313" key="3">
    <source>
        <dbReference type="Proteomes" id="UP000326757"/>
    </source>
</evidence>
<name>A0A5N6JP60_MONLA</name>
<gene>
    <name evidence="2" type="ORF">EYC80_011160</name>
</gene>